<dbReference type="EMBL" id="LDJL01000001">
    <property type="protein sequence ID" value="KRG71966.1"/>
    <property type="molecule type" value="Genomic_DNA"/>
</dbReference>
<dbReference type="SMART" id="SM00460">
    <property type="entry name" value="TGc"/>
    <property type="match status" value="1"/>
</dbReference>
<dbReference type="InterPro" id="IPR002931">
    <property type="entry name" value="Transglutaminase-like"/>
</dbReference>
<dbReference type="Proteomes" id="UP000052052">
    <property type="component" value="Unassembled WGS sequence"/>
</dbReference>
<feature type="domain" description="Transglutaminase-like" evidence="2">
    <location>
        <begin position="350"/>
        <end position="414"/>
    </location>
</feature>
<dbReference type="AlphaFoldDB" id="A0A0R0D0I0"/>
<evidence type="ECO:0000313" key="4">
    <source>
        <dbReference type="Proteomes" id="UP000052052"/>
    </source>
</evidence>
<protein>
    <submittedName>
        <fullName evidence="3">Transglutaminase</fullName>
    </submittedName>
</protein>
<dbReference type="PATRIC" id="fig|344882.3.peg.82"/>
<keyword evidence="4" id="KW-1185">Reference proteome</keyword>
<dbReference type="SUPFAM" id="SSF54001">
    <property type="entry name" value="Cysteine proteinases"/>
    <property type="match status" value="1"/>
</dbReference>
<dbReference type="Gene3D" id="3.10.620.30">
    <property type="match status" value="1"/>
</dbReference>
<proteinExistence type="predicted"/>
<evidence type="ECO:0000313" key="3">
    <source>
        <dbReference type="EMBL" id="KRG71966.1"/>
    </source>
</evidence>
<organism evidence="3 4">
    <name type="scientific">Pseudoxanthomonas dokdonensis</name>
    <dbReference type="NCBI Taxonomy" id="344882"/>
    <lineage>
        <taxon>Bacteria</taxon>
        <taxon>Pseudomonadati</taxon>
        <taxon>Pseudomonadota</taxon>
        <taxon>Gammaproteobacteria</taxon>
        <taxon>Lysobacterales</taxon>
        <taxon>Lysobacteraceae</taxon>
        <taxon>Pseudoxanthomonas</taxon>
    </lineage>
</organism>
<sequence length="494" mass="55773">MQWRRGRLTIGCALLLLCAAVQAQDPAASSQAAPLPAVIAAIDDGHFQQASARIDAALQQDDLSASTRQALQFQRERMRRMRIDFALDRNQVMARIRQQIPDLSDAEFDRWDAAGTIEHLDIDGSRFYFNRSASNLYRVNPEAAARRAPPVKPNSDGPFEHLHPHHSEALQQALQTGATSVAPRRLQVTQSLTVDADAVPAGETIRAWIPYPRAIPGQQEDIQLVASQPDNARIAPETTLQRTAYLEKKAQAGQPTEFSVTYELTIHARYFDIDPEKVVAAPLTDELTPYVQERPPHIVFTDAIKAYSLKVVGAETNPYRIVQKLFAAVDKTPWAGAREYSTISNISDYALHAGHADCGQQTLLLMTLLRYNGIPTRWQSGWTYSDESVGYDNMHDWGWVYLAPYGWVPMDVTTGQLDSDNPKLRWFYLGGLDAYRITFNDDFSRELVPAKQHFRSETVDSQRGEAEWRGGNLYFDQWDYDFKWKMLPVKSSSE</sequence>
<keyword evidence="1" id="KW-0732">Signal</keyword>
<dbReference type="OrthoDB" id="9804872at2"/>
<feature type="chain" id="PRO_5006394939" evidence="1">
    <location>
        <begin position="24"/>
        <end position="494"/>
    </location>
</feature>
<comment type="caution">
    <text evidence="3">The sequence shown here is derived from an EMBL/GenBank/DDBJ whole genome shotgun (WGS) entry which is preliminary data.</text>
</comment>
<feature type="signal peptide" evidence="1">
    <location>
        <begin position="1"/>
        <end position="23"/>
    </location>
</feature>
<accession>A0A0R0D0I0</accession>
<dbReference type="Pfam" id="PF01841">
    <property type="entry name" value="Transglut_core"/>
    <property type="match status" value="1"/>
</dbReference>
<dbReference type="PANTHER" id="PTHR38339:SF1">
    <property type="entry name" value="TRANSGLUTAMINASE-LIKE DOMAIN-CONTAINING PROTEIN"/>
    <property type="match status" value="1"/>
</dbReference>
<evidence type="ECO:0000256" key="1">
    <source>
        <dbReference type="SAM" id="SignalP"/>
    </source>
</evidence>
<dbReference type="STRING" id="344882.ABB29_00400"/>
<dbReference type="InterPro" id="IPR038765">
    <property type="entry name" value="Papain-like_cys_pep_sf"/>
</dbReference>
<reference evidence="3 4" key="1">
    <citation type="submission" date="2015-05" db="EMBL/GenBank/DDBJ databases">
        <title>Genome sequencing and analysis of members of genus Stenotrophomonas.</title>
        <authorList>
            <person name="Patil P.P."/>
            <person name="Midha S."/>
            <person name="Patil P.B."/>
        </authorList>
    </citation>
    <scope>NUCLEOTIDE SEQUENCE [LARGE SCALE GENOMIC DNA]</scope>
    <source>
        <strain evidence="3 4">DSM 21858</strain>
    </source>
</reference>
<gene>
    <name evidence="3" type="ORF">ABB29_00400</name>
</gene>
<dbReference type="RefSeq" id="WP_057656632.1">
    <property type="nucleotide sequence ID" value="NZ_LDJL01000001.1"/>
</dbReference>
<evidence type="ECO:0000259" key="2">
    <source>
        <dbReference type="SMART" id="SM00460"/>
    </source>
</evidence>
<dbReference type="PANTHER" id="PTHR38339">
    <property type="entry name" value="TRANSGLUTAMINASE DOMAIN PROTEIN"/>
    <property type="match status" value="1"/>
</dbReference>
<name>A0A0R0D0I0_9GAMM</name>